<keyword evidence="4 11" id="KW-0479">Metal-binding</keyword>
<dbReference type="PANTHER" id="PTHR35457:SF1">
    <property type="entry name" value="HEME A SYNTHASE"/>
    <property type="match status" value="1"/>
</dbReference>
<evidence type="ECO:0000313" key="12">
    <source>
        <dbReference type="EMBL" id="TFE00273.1"/>
    </source>
</evidence>
<dbReference type="GO" id="GO:0046872">
    <property type="term" value="F:metal ion binding"/>
    <property type="evidence" value="ECO:0007669"/>
    <property type="project" value="UniProtKB-KW"/>
</dbReference>
<evidence type="ECO:0000256" key="5">
    <source>
        <dbReference type="ARBA" id="ARBA00022989"/>
    </source>
</evidence>
<keyword evidence="3 11" id="KW-0812">Transmembrane</keyword>
<keyword evidence="7 11" id="KW-0408">Iron</keyword>
<feature type="transmembrane region" description="Helical" evidence="11">
    <location>
        <begin position="123"/>
        <end position="146"/>
    </location>
</feature>
<dbReference type="EC" id="1.17.99.9" evidence="11"/>
<dbReference type="AlphaFoldDB" id="A0A4Y8LFD5"/>
<dbReference type="UniPathway" id="UPA00269">
    <property type="reaction ID" value="UER00713"/>
</dbReference>
<evidence type="ECO:0000256" key="8">
    <source>
        <dbReference type="ARBA" id="ARBA00023133"/>
    </source>
</evidence>
<organism evidence="12 13">
    <name type="scientific">Jeotgalibacillus salarius</name>
    <dbReference type="NCBI Taxonomy" id="546023"/>
    <lineage>
        <taxon>Bacteria</taxon>
        <taxon>Bacillati</taxon>
        <taxon>Bacillota</taxon>
        <taxon>Bacilli</taxon>
        <taxon>Bacillales</taxon>
        <taxon>Caryophanaceae</taxon>
        <taxon>Jeotgalibacillus</taxon>
    </lineage>
</organism>
<evidence type="ECO:0000256" key="2">
    <source>
        <dbReference type="ARBA" id="ARBA00022475"/>
    </source>
</evidence>
<reference evidence="12 13" key="1">
    <citation type="submission" date="2019-03" db="EMBL/GenBank/DDBJ databases">
        <authorList>
            <person name="Yang Y."/>
        </authorList>
    </citation>
    <scope>NUCLEOTIDE SEQUENCE [LARGE SCALE GENOMIC DNA]</scope>
    <source>
        <strain evidence="12 13">ASL-1</strain>
    </source>
</reference>
<evidence type="ECO:0000256" key="11">
    <source>
        <dbReference type="HAMAP-Rule" id="MF_01664"/>
    </source>
</evidence>
<comment type="caution">
    <text evidence="12">The sequence shown here is derived from an EMBL/GenBank/DDBJ whole genome shotgun (WGS) entry which is preliminary data.</text>
</comment>
<comment type="subunit">
    <text evidence="11">Interacts with CtaB.</text>
</comment>
<feature type="binding site" description="axial binding residue" evidence="11">
    <location>
        <position position="219"/>
    </location>
    <ligand>
        <name>heme</name>
        <dbReference type="ChEBI" id="CHEBI:30413"/>
    </ligand>
    <ligandPart>
        <name>Fe</name>
        <dbReference type="ChEBI" id="CHEBI:18248"/>
    </ligandPart>
</feature>
<proteinExistence type="inferred from homology"/>
<keyword evidence="10" id="KW-1015">Disulfide bond</keyword>
<dbReference type="GO" id="GO:0006784">
    <property type="term" value="P:heme A biosynthetic process"/>
    <property type="evidence" value="ECO:0007669"/>
    <property type="project" value="UniProtKB-UniRule"/>
</dbReference>
<evidence type="ECO:0000256" key="4">
    <source>
        <dbReference type="ARBA" id="ARBA00022723"/>
    </source>
</evidence>
<dbReference type="GO" id="GO:0120547">
    <property type="term" value="F:heme A synthase activity"/>
    <property type="evidence" value="ECO:0007669"/>
    <property type="project" value="UniProtKB-EC"/>
</dbReference>
<dbReference type="InterPro" id="IPR050450">
    <property type="entry name" value="COX15/CtaA_HemeA_synthase"/>
</dbReference>
<feature type="binding site" description="axial binding residue" evidence="11">
    <location>
        <position position="281"/>
    </location>
    <ligand>
        <name>heme</name>
        <dbReference type="ChEBI" id="CHEBI:30413"/>
    </ligand>
    <ligandPart>
        <name>Fe</name>
        <dbReference type="ChEBI" id="CHEBI:18248"/>
    </ligandPart>
</feature>
<comment type="similarity">
    <text evidence="11">Belongs to the COX15/CtaA family. Type 1 subfamily.</text>
</comment>
<feature type="transmembrane region" description="Helical" evidence="11">
    <location>
        <begin position="63"/>
        <end position="84"/>
    </location>
</feature>
<name>A0A4Y8LFD5_9BACL</name>
<keyword evidence="5 11" id="KW-1133">Transmembrane helix</keyword>
<feature type="transmembrane region" description="Helical" evidence="11">
    <location>
        <begin position="96"/>
        <end position="117"/>
    </location>
</feature>
<dbReference type="PANTHER" id="PTHR35457">
    <property type="entry name" value="HEME A SYNTHASE"/>
    <property type="match status" value="1"/>
</dbReference>
<evidence type="ECO:0000256" key="9">
    <source>
        <dbReference type="ARBA" id="ARBA00023136"/>
    </source>
</evidence>
<evidence type="ECO:0000256" key="10">
    <source>
        <dbReference type="ARBA" id="ARBA00023157"/>
    </source>
</evidence>
<keyword evidence="8 11" id="KW-0350">Heme biosynthesis</keyword>
<comment type="function">
    <text evidence="11">Catalyzes the conversion of heme O to heme A by two successive hydroxylations of the methyl group at C8. The first hydroxylation forms heme I, the second hydroxylation results in an unstable dihydroxymethyl group, which spontaneously dehydrates, resulting in the formyl group of heme A.</text>
</comment>
<dbReference type="Pfam" id="PF02628">
    <property type="entry name" value="COX15-CtaA"/>
    <property type="match status" value="1"/>
</dbReference>
<feature type="transmembrane region" description="Helical" evidence="11">
    <location>
        <begin position="167"/>
        <end position="184"/>
    </location>
</feature>
<evidence type="ECO:0000256" key="3">
    <source>
        <dbReference type="ARBA" id="ARBA00022692"/>
    </source>
</evidence>
<comment type="cofactor">
    <cofactor evidence="11">
        <name>heme b</name>
        <dbReference type="ChEBI" id="CHEBI:60344"/>
    </cofactor>
</comment>
<accession>A0A4Y8LFD5</accession>
<protein>
    <recommendedName>
        <fullName evidence="11">Heme A synthase</fullName>
        <shortName evidence="11">HAS</shortName>
        <ecNumber evidence="11">1.17.99.9</ecNumber>
    </recommendedName>
    <alternativeName>
        <fullName evidence="11">Cytochrome aa3-controlling protein</fullName>
    </alternativeName>
</protein>
<gene>
    <name evidence="11" type="primary">ctaA</name>
    <name evidence="12" type="ORF">E2626_12380</name>
</gene>
<feature type="transmembrane region" description="Helical" evidence="11">
    <location>
        <begin position="12"/>
        <end position="30"/>
    </location>
</feature>
<evidence type="ECO:0000313" key="13">
    <source>
        <dbReference type="Proteomes" id="UP000297776"/>
    </source>
</evidence>
<evidence type="ECO:0000256" key="1">
    <source>
        <dbReference type="ARBA" id="ARBA00004141"/>
    </source>
</evidence>
<dbReference type="InterPro" id="IPR023755">
    <property type="entry name" value="HemeA_Synthase_type1"/>
</dbReference>
<dbReference type="HAMAP" id="MF_01664">
    <property type="entry name" value="HemeA_synth_type1"/>
    <property type="match status" value="1"/>
</dbReference>
<feature type="transmembrane region" description="Helical" evidence="11">
    <location>
        <begin position="246"/>
        <end position="269"/>
    </location>
</feature>
<keyword evidence="2 11" id="KW-1003">Cell membrane</keyword>
<comment type="pathway">
    <text evidence="11">Porphyrin-containing compound metabolism; heme A biosynthesis; heme A from heme O: step 1/1.</text>
</comment>
<evidence type="ECO:0000256" key="7">
    <source>
        <dbReference type="ARBA" id="ARBA00023004"/>
    </source>
</evidence>
<feature type="transmembrane region" description="Helical" evidence="11">
    <location>
        <begin position="275"/>
        <end position="299"/>
    </location>
</feature>
<dbReference type="GO" id="GO:0005886">
    <property type="term" value="C:plasma membrane"/>
    <property type="evidence" value="ECO:0007669"/>
    <property type="project" value="UniProtKB-SubCell"/>
</dbReference>
<dbReference type="InterPro" id="IPR003780">
    <property type="entry name" value="COX15/CtaA_fam"/>
</dbReference>
<comment type="catalytic activity">
    <reaction evidence="11">
        <text>Fe(II)-heme o + 2 A + H2O = Fe(II)-heme a + 2 AH2</text>
        <dbReference type="Rhea" id="RHEA:63388"/>
        <dbReference type="ChEBI" id="CHEBI:13193"/>
        <dbReference type="ChEBI" id="CHEBI:15377"/>
        <dbReference type="ChEBI" id="CHEBI:17499"/>
        <dbReference type="ChEBI" id="CHEBI:60530"/>
        <dbReference type="ChEBI" id="CHEBI:61715"/>
        <dbReference type="EC" id="1.17.99.9"/>
    </reaction>
</comment>
<comment type="subcellular location">
    <subcellularLocation>
        <location evidence="11">Cell membrane</location>
        <topology evidence="11">Multi-pass membrane protein</topology>
    </subcellularLocation>
    <subcellularLocation>
        <location evidence="1">Membrane</location>
        <topology evidence="1">Multi-pass membrane protein</topology>
    </subcellularLocation>
</comment>
<dbReference type="Proteomes" id="UP000297776">
    <property type="component" value="Unassembled WGS sequence"/>
</dbReference>
<evidence type="ECO:0000256" key="6">
    <source>
        <dbReference type="ARBA" id="ARBA00023002"/>
    </source>
</evidence>
<keyword evidence="6 11" id="KW-0560">Oxidoreductase</keyword>
<keyword evidence="9 11" id="KW-0472">Membrane</keyword>
<dbReference type="OrthoDB" id="9816428at2"/>
<keyword evidence="13" id="KW-1185">Reference proteome</keyword>
<dbReference type="EMBL" id="SORX01000007">
    <property type="protein sequence ID" value="TFE00273.1"/>
    <property type="molecule type" value="Genomic_DNA"/>
</dbReference>
<sequence length="310" mass="34235">MKLLQSKGLKFLGVVTTLVMLMVLLGGALVTKTGSGQGCGQSFPLCHGKIIPDQLEIETLIELSHRVISAGAGFLVLALSIWSWRAMGHIRETNFLAILAFFFLMLQALLGAGAVVWGHSDIILAAHFGISLISFAAVLLLTLLIFEVDKKFNAYTIVIDKRIKRHTYGLMIYIFAVVYSGAFVRHTEASLACPDWPFCVNSSPGDLSLNSIQWIQMGHRMAAAFIFIWIIYVAIIAIKNYKHQKVVYYGWIIALILVTAQVITGALVVVTKLNLLIALSHALIISLLFGLLSYFVLLISRSKINRKKES</sequence>
<feature type="transmembrane region" description="Helical" evidence="11">
    <location>
        <begin position="221"/>
        <end position="239"/>
    </location>
</feature>